<dbReference type="HOGENOM" id="CLU_034716_2_0_0"/>
<keyword evidence="1" id="KW-0547">Nucleotide-binding</keyword>
<dbReference type="PIRSF" id="PIRSF002849">
    <property type="entry name" value="AAA_ATPase_chaperone_MoxR_prd"/>
    <property type="match status" value="1"/>
</dbReference>
<sequence length="351" mass="38624">MEQEQGQPLQSPTEDFSMPGTNSIGQEQMDRARNVLATIAEVFGQHVVGQENLKTALLVSMITGGHVLLESVPGLAKTTAAHTLAKSVNASFKRIQCTPDLLPSDIIGTQIYDYSKGEFRTQLGPVHANFILLDEINRSSAKTQSAMLEAMQERQTSIGGTNYPLPKPFVVLATQNPIEQEGTYELPEAQLDRFLLKEVLDYPTVSQELEILKRIESGILGEDAKSGVSAHVEIDDILALQELVNKVYIDDAIKQYIVTIVAATRQPSTYISQDYAKYIQYGGSPRASIAFQQVAKALAIINGRNYVIPEDVKELRHSVLRHRIILNFEAIADQIHPEAIIDAIFGAVTAP</sequence>
<reference evidence="7 8" key="1">
    <citation type="journal article" date="2013" name="Nat. Biotechnol.">
        <title>Genome sequences of rare, uncultured bacteria obtained by differential coverage binning of multiple metagenomes.</title>
        <authorList>
            <person name="Albertsen M."/>
            <person name="Hugenholtz P."/>
            <person name="Skarshewski A."/>
            <person name="Nielsen K.L."/>
            <person name="Tyson G.W."/>
            <person name="Nielsen P.H."/>
        </authorList>
    </citation>
    <scope>NUCLEOTIDE SEQUENCE [LARGE SCALE GENOMIC DNA]</scope>
    <source>
        <strain evidence="7">TM71</strain>
    </source>
</reference>
<dbReference type="FunFam" id="3.40.50.300:FF:000640">
    <property type="entry name" value="MoxR family ATPase"/>
    <property type="match status" value="1"/>
</dbReference>
<evidence type="ECO:0000256" key="2">
    <source>
        <dbReference type="ARBA" id="ARBA00022840"/>
    </source>
</evidence>
<dbReference type="STRING" id="1332188.L336_1042"/>
<dbReference type="RefSeq" id="WP_015642191.1">
    <property type="nucleotide sequence ID" value="NC_021219.1"/>
</dbReference>
<dbReference type="Proteomes" id="UP000013893">
    <property type="component" value="Chromosome"/>
</dbReference>
<dbReference type="PANTHER" id="PTHR42759:SF1">
    <property type="entry name" value="MAGNESIUM-CHELATASE SUBUNIT CHLD"/>
    <property type="match status" value="1"/>
</dbReference>
<dbReference type="Pfam" id="PF07726">
    <property type="entry name" value="AAA_3"/>
    <property type="match status" value="1"/>
</dbReference>
<evidence type="ECO:0000256" key="3">
    <source>
        <dbReference type="ARBA" id="ARBA00061607"/>
    </source>
</evidence>
<dbReference type="InterPro" id="IPR041628">
    <property type="entry name" value="ChlI/MoxR_AAA_lid"/>
</dbReference>
<dbReference type="InterPro" id="IPR011703">
    <property type="entry name" value="ATPase_AAA-3"/>
</dbReference>
<dbReference type="PATRIC" id="fig|1332188.3.peg.1037"/>
<comment type="similarity">
    <text evidence="3">Belongs to the MoxR family.</text>
</comment>
<feature type="domain" description="ATPase AAA-3" evidence="5">
    <location>
        <begin position="66"/>
        <end position="196"/>
    </location>
</feature>
<evidence type="ECO:0000259" key="5">
    <source>
        <dbReference type="Pfam" id="PF07726"/>
    </source>
</evidence>
<feature type="region of interest" description="Disordered" evidence="4">
    <location>
        <begin position="1"/>
        <end position="24"/>
    </location>
</feature>
<proteinExistence type="inferred from homology"/>
<dbReference type="PANTHER" id="PTHR42759">
    <property type="entry name" value="MOXR FAMILY PROTEIN"/>
    <property type="match status" value="1"/>
</dbReference>
<name>R4PZQ5_9BACT</name>
<dbReference type="EMBL" id="CP005957">
    <property type="protein sequence ID" value="AGL62741.1"/>
    <property type="molecule type" value="Genomic_DNA"/>
</dbReference>
<dbReference type="InterPro" id="IPR027417">
    <property type="entry name" value="P-loop_NTPase"/>
</dbReference>
<evidence type="ECO:0000313" key="7">
    <source>
        <dbReference type="EMBL" id="AGL62741.1"/>
    </source>
</evidence>
<organism evidence="7 8">
    <name type="scientific">Candidatus Saccharimonas aalborgensis</name>
    <dbReference type="NCBI Taxonomy" id="1332188"/>
    <lineage>
        <taxon>Bacteria</taxon>
        <taxon>Candidatus Saccharimonadota</taxon>
        <taxon>Candidatus Saccharimonadia</taxon>
        <taxon>Candidatus Saccharimonadales</taxon>
        <taxon>Candidatus Saccharimonadaceae</taxon>
        <taxon>Candidatus Saccharimonas</taxon>
    </lineage>
</organism>
<dbReference type="GO" id="GO:0016887">
    <property type="term" value="F:ATP hydrolysis activity"/>
    <property type="evidence" value="ECO:0007669"/>
    <property type="project" value="InterPro"/>
</dbReference>
<evidence type="ECO:0000259" key="6">
    <source>
        <dbReference type="Pfam" id="PF17863"/>
    </source>
</evidence>
<keyword evidence="8" id="KW-1185">Reference proteome</keyword>
<dbReference type="SUPFAM" id="SSF52540">
    <property type="entry name" value="P-loop containing nucleoside triphosphate hydrolases"/>
    <property type="match status" value="1"/>
</dbReference>
<evidence type="ECO:0000313" key="8">
    <source>
        <dbReference type="Proteomes" id="UP000013893"/>
    </source>
</evidence>
<evidence type="ECO:0000256" key="1">
    <source>
        <dbReference type="ARBA" id="ARBA00022741"/>
    </source>
</evidence>
<dbReference type="KEGG" id="saal:L336_1042"/>
<dbReference type="AlphaFoldDB" id="R4PZQ5"/>
<gene>
    <name evidence="7" type="ORF">L336_1042</name>
</gene>
<accession>R4PZQ5</accession>
<dbReference type="Gene3D" id="3.40.50.300">
    <property type="entry name" value="P-loop containing nucleotide triphosphate hydrolases"/>
    <property type="match status" value="1"/>
</dbReference>
<feature type="domain" description="ChlI/MoxR AAA lid" evidence="6">
    <location>
        <begin position="277"/>
        <end position="343"/>
    </location>
</feature>
<dbReference type="Gene3D" id="1.10.8.80">
    <property type="entry name" value="Magnesium chelatase subunit I, C-Terminal domain"/>
    <property type="match status" value="1"/>
</dbReference>
<protein>
    <submittedName>
        <fullName evidence="7">Putative MoxR family protein</fullName>
    </submittedName>
</protein>
<dbReference type="GO" id="GO:0005524">
    <property type="term" value="F:ATP binding"/>
    <property type="evidence" value="ECO:0007669"/>
    <property type="project" value="UniProtKB-KW"/>
</dbReference>
<keyword evidence="2" id="KW-0067">ATP-binding</keyword>
<evidence type="ECO:0000256" key="4">
    <source>
        <dbReference type="SAM" id="MobiDB-lite"/>
    </source>
</evidence>
<dbReference type="InterPro" id="IPR050764">
    <property type="entry name" value="CbbQ/NirQ/NorQ/GpvN"/>
</dbReference>
<dbReference type="Pfam" id="PF17863">
    <property type="entry name" value="AAA_lid_2"/>
    <property type="match status" value="1"/>
</dbReference>